<dbReference type="EMBL" id="CP048104">
    <property type="protein sequence ID" value="QKG83695.1"/>
    <property type="molecule type" value="Genomic_DNA"/>
</dbReference>
<evidence type="ECO:0008006" key="3">
    <source>
        <dbReference type="Google" id="ProtNLM"/>
    </source>
</evidence>
<reference evidence="1 2" key="1">
    <citation type="submission" date="2020-01" db="EMBL/GenBank/DDBJ databases">
        <authorList>
            <person name="Gulvik C.A."/>
            <person name="Batra D.G."/>
        </authorList>
    </citation>
    <scope>NUCLEOTIDE SEQUENCE [LARGE SCALE GENOMIC DNA]</scope>
    <source>
        <strain evidence="1 2">W9323</strain>
    </source>
</reference>
<name>A0A7D4BGM7_9BACL</name>
<gene>
    <name evidence="1" type="ORF">GXN76_03860</name>
</gene>
<accession>A0A7D4BGM7</accession>
<dbReference type="AlphaFoldDB" id="A0A7D4BGM7"/>
<evidence type="ECO:0000313" key="2">
    <source>
        <dbReference type="Proteomes" id="UP000503088"/>
    </source>
</evidence>
<dbReference type="Proteomes" id="UP000503088">
    <property type="component" value="Chromosome"/>
</dbReference>
<dbReference type="RefSeq" id="WP_173220677.1">
    <property type="nucleotide sequence ID" value="NZ_CP048104.1"/>
</dbReference>
<keyword evidence="2" id="KW-1185">Reference proteome</keyword>
<proteinExistence type="predicted"/>
<dbReference type="KEGG" id="kpul:GXN76_03860"/>
<protein>
    <recommendedName>
        <fullName evidence="3">DUF3179 domain-containing protein</fullName>
    </recommendedName>
</protein>
<organism evidence="1 2">
    <name type="scientific">Kroppenstedtia pulmonis</name>
    <dbReference type="NCBI Taxonomy" id="1380685"/>
    <lineage>
        <taxon>Bacteria</taxon>
        <taxon>Bacillati</taxon>
        <taxon>Bacillota</taxon>
        <taxon>Bacilli</taxon>
        <taxon>Bacillales</taxon>
        <taxon>Thermoactinomycetaceae</taxon>
        <taxon>Kroppenstedtia</taxon>
    </lineage>
</organism>
<sequence length="76" mass="8852">MQRFELSRLKEDHFERYDVSDTRSLQEVVKKGELKGNDSLLVVERGGERLSFSVYDMTYYHVAQGELAGEPYMVAF</sequence>
<evidence type="ECO:0000313" key="1">
    <source>
        <dbReference type="EMBL" id="QKG83695.1"/>
    </source>
</evidence>